<dbReference type="PATRIC" id="fig|1938.3.peg.3989"/>
<dbReference type="RefSeq" id="WP_048581497.1">
    <property type="nucleotide sequence ID" value="NZ_LFNT01000013.1"/>
</dbReference>
<sequence>MPIEPLPELAPDFVPFATAALDFHQAINMPVAPIAAGRAELDSLHAHVVALYGLLDAHTARTTPVARAEGDHLRACRIRLWQAAEHLHAAFHAAPHPRSGRLPTREACRARLPEGAPELTVCQRHLATAARVRRDHTPADLRDPFTGLTRH</sequence>
<protein>
    <submittedName>
        <fullName evidence="1">Uncharacterized protein</fullName>
    </submittedName>
</protein>
<organism evidence="1 2">
    <name type="scientific">Streptomyces viridochromogenes</name>
    <dbReference type="NCBI Taxonomy" id="1938"/>
    <lineage>
        <taxon>Bacteria</taxon>
        <taxon>Bacillati</taxon>
        <taxon>Actinomycetota</taxon>
        <taxon>Actinomycetes</taxon>
        <taxon>Kitasatosporales</taxon>
        <taxon>Streptomycetaceae</taxon>
        <taxon>Streptomyces</taxon>
    </lineage>
</organism>
<dbReference type="EMBL" id="LFNT01000013">
    <property type="protein sequence ID" value="KMS74379.1"/>
    <property type="molecule type" value="Genomic_DNA"/>
</dbReference>
<dbReference type="Proteomes" id="UP000037432">
    <property type="component" value="Unassembled WGS sequence"/>
</dbReference>
<dbReference type="AlphaFoldDB" id="A0A0J7ZEV3"/>
<accession>A0A0J7ZEV3</accession>
<dbReference type="OrthoDB" id="4180393at2"/>
<gene>
    <name evidence="1" type="ORF">ACM01_13855</name>
</gene>
<evidence type="ECO:0000313" key="1">
    <source>
        <dbReference type="EMBL" id="KMS74379.1"/>
    </source>
</evidence>
<name>A0A0J7ZEV3_STRVR</name>
<dbReference type="Pfam" id="PF19751">
    <property type="entry name" value="DUF6238"/>
    <property type="match status" value="1"/>
</dbReference>
<evidence type="ECO:0000313" key="2">
    <source>
        <dbReference type="Proteomes" id="UP000037432"/>
    </source>
</evidence>
<proteinExistence type="predicted"/>
<dbReference type="InterPro" id="IPR046205">
    <property type="entry name" value="DUF6238"/>
</dbReference>
<comment type="caution">
    <text evidence="1">The sequence shown here is derived from an EMBL/GenBank/DDBJ whole genome shotgun (WGS) entry which is preliminary data.</text>
</comment>
<reference evidence="1 2" key="1">
    <citation type="submission" date="2015-06" db="EMBL/GenBank/DDBJ databases">
        <authorList>
            <person name="Ju K.-S."/>
            <person name="Doroghazi J.R."/>
            <person name="Metcalf W.W."/>
        </authorList>
    </citation>
    <scope>NUCLEOTIDE SEQUENCE [LARGE SCALE GENOMIC DNA]</scope>
    <source>
        <strain evidence="1 2">NRRL 3414</strain>
    </source>
</reference>